<sequence>MKNSANSHIHVHSAIYISTSLLI</sequence>
<accession>A0A0A9FET0</accession>
<organism evidence="1">
    <name type="scientific">Arundo donax</name>
    <name type="common">Giant reed</name>
    <name type="synonym">Donax arundinaceus</name>
    <dbReference type="NCBI Taxonomy" id="35708"/>
    <lineage>
        <taxon>Eukaryota</taxon>
        <taxon>Viridiplantae</taxon>
        <taxon>Streptophyta</taxon>
        <taxon>Embryophyta</taxon>
        <taxon>Tracheophyta</taxon>
        <taxon>Spermatophyta</taxon>
        <taxon>Magnoliopsida</taxon>
        <taxon>Liliopsida</taxon>
        <taxon>Poales</taxon>
        <taxon>Poaceae</taxon>
        <taxon>PACMAD clade</taxon>
        <taxon>Arundinoideae</taxon>
        <taxon>Arundineae</taxon>
        <taxon>Arundo</taxon>
    </lineage>
</organism>
<dbReference type="EMBL" id="GBRH01188162">
    <property type="protein sequence ID" value="JAE09734.1"/>
    <property type="molecule type" value="Transcribed_RNA"/>
</dbReference>
<reference evidence="1" key="2">
    <citation type="journal article" date="2015" name="Data Brief">
        <title>Shoot transcriptome of the giant reed, Arundo donax.</title>
        <authorList>
            <person name="Barrero R.A."/>
            <person name="Guerrero F.D."/>
            <person name="Moolhuijzen P."/>
            <person name="Goolsby J.A."/>
            <person name="Tidwell J."/>
            <person name="Bellgard S.E."/>
            <person name="Bellgard M.I."/>
        </authorList>
    </citation>
    <scope>NUCLEOTIDE SEQUENCE</scope>
    <source>
        <tissue evidence="1">Shoot tissue taken approximately 20 cm above the soil surface</tissue>
    </source>
</reference>
<protein>
    <submittedName>
        <fullName evidence="1">Uncharacterized protein</fullName>
    </submittedName>
</protein>
<reference evidence="1" key="1">
    <citation type="submission" date="2014-09" db="EMBL/GenBank/DDBJ databases">
        <authorList>
            <person name="Magalhaes I.L.F."/>
            <person name="Oliveira U."/>
            <person name="Santos F.R."/>
            <person name="Vidigal T.H.D.A."/>
            <person name="Brescovit A.D."/>
            <person name="Santos A.J."/>
        </authorList>
    </citation>
    <scope>NUCLEOTIDE SEQUENCE</scope>
    <source>
        <tissue evidence="1">Shoot tissue taken approximately 20 cm above the soil surface</tissue>
    </source>
</reference>
<proteinExistence type="predicted"/>
<evidence type="ECO:0000313" key="1">
    <source>
        <dbReference type="EMBL" id="JAE09734.1"/>
    </source>
</evidence>
<name>A0A0A9FET0_ARUDO</name>
<dbReference type="AlphaFoldDB" id="A0A0A9FET0"/>